<gene>
    <name evidence="1" type="ORF">ANTHELSMS3_01771</name>
</gene>
<name>A0A222E2Q6_9RHOB</name>
<accession>A0A222E2Q6</accession>
<keyword evidence="2" id="KW-1185">Reference proteome</keyword>
<sequence length="86" mass="9813">MAVQRWVTEHIGTDSTSKWSRKRVSGHGERILQIAETLHNTEKAIKIQRRMLEVARRPRNCEQLDARLRDGGFEAICLAVGSQSVE</sequence>
<reference evidence="1 2" key="1">
    <citation type="submission" date="2017-07" db="EMBL/GenBank/DDBJ databases">
        <title>Genome Sequence of Antarctobacter heliothermus Strain SMS3 Isolated from a culture of the Diatom Skeletonema marinoi.</title>
        <authorList>
            <person name="Topel M."/>
            <person name="Pinder M.I.M."/>
            <person name="Johansson O.N."/>
            <person name="Kourtchenko O."/>
            <person name="Godhe A."/>
            <person name="Clarke A.K."/>
        </authorList>
    </citation>
    <scope>NUCLEOTIDE SEQUENCE [LARGE SCALE GENOMIC DNA]</scope>
    <source>
        <strain evidence="1 2">SMS3</strain>
    </source>
</reference>
<dbReference type="AlphaFoldDB" id="A0A222E2Q6"/>
<proteinExistence type="predicted"/>
<dbReference type="OrthoDB" id="7779135at2"/>
<dbReference type="EMBL" id="CP022540">
    <property type="protein sequence ID" value="ASP20460.1"/>
    <property type="molecule type" value="Genomic_DNA"/>
</dbReference>
<dbReference type="RefSeq" id="WP_094034533.1">
    <property type="nucleotide sequence ID" value="NZ_CP022540.1"/>
</dbReference>
<protein>
    <submittedName>
        <fullName evidence="1">Uncharacterized protein</fullName>
    </submittedName>
</protein>
<evidence type="ECO:0000313" key="1">
    <source>
        <dbReference type="EMBL" id="ASP20460.1"/>
    </source>
</evidence>
<evidence type="ECO:0000313" key="2">
    <source>
        <dbReference type="Proteomes" id="UP000203589"/>
    </source>
</evidence>
<dbReference type="Proteomes" id="UP000203589">
    <property type="component" value="Chromosome"/>
</dbReference>
<organism evidence="1 2">
    <name type="scientific">Antarctobacter heliothermus</name>
    <dbReference type="NCBI Taxonomy" id="74033"/>
    <lineage>
        <taxon>Bacteria</taxon>
        <taxon>Pseudomonadati</taxon>
        <taxon>Pseudomonadota</taxon>
        <taxon>Alphaproteobacteria</taxon>
        <taxon>Rhodobacterales</taxon>
        <taxon>Roseobacteraceae</taxon>
        <taxon>Antarctobacter</taxon>
    </lineage>
</organism>
<dbReference type="KEGG" id="aht:ANTHELSMS3_01771"/>